<reference evidence="1 2" key="1">
    <citation type="submission" date="2016-05" db="EMBL/GenBank/DDBJ databases">
        <title>Genome sequencing reveals origins of a unique bacterial endosymbiosis in the earliest lineages of terrestrial Fungi.</title>
        <authorList>
            <consortium name="DOE Joint Genome Institute"/>
            <person name="Uehling J."/>
            <person name="Gryganskyi A."/>
            <person name="Hameed K."/>
            <person name="Tschaplinski T."/>
            <person name="Misztal P."/>
            <person name="Wu S."/>
            <person name="Desiro A."/>
            <person name="Vande Pol N."/>
            <person name="Du Z.-Y."/>
            <person name="Zienkiewicz A."/>
            <person name="Zienkiewicz K."/>
            <person name="Morin E."/>
            <person name="Tisserant E."/>
            <person name="Splivallo R."/>
            <person name="Hainaut M."/>
            <person name="Henrissat B."/>
            <person name="Ohm R."/>
            <person name="Kuo A."/>
            <person name="Yan J."/>
            <person name="Lipzen A."/>
            <person name="Nolan M."/>
            <person name="Labutti K."/>
            <person name="Barry K."/>
            <person name="Goldstein A."/>
            <person name="Labbe J."/>
            <person name="Schadt C."/>
            <person name="Tuskan G."/>
            <person name="Grigoriev I."/>
            <person name="Martin F."/>
            <person name="Vilgalys R."/>
            <person name="Bonito G."/>
        </authorList>
    </citation>
    <scope>NUCLEOTIDE SEQUENCE [LARGE SCALE GENOMIC DNA]</scope>
    <source>
        <strain evidence="1 2">AG-77</strain>
    </source>
</reference>
<dbReference type="EMBL" id="KV442028">
    <property type="protein sequence ID" value="OAQ31830.1"/>
    <property type="molecule type" value="Genomic_DNA"/>
</dbReference>
<accession>A0A197K2X3</accession>
<proteinExistence type="predicted"/>
<dbReference type="Proteomes" id="UP000078512">
    <property type="component" value="Unassembled WGS sequence"/>
</dbReference>
<sequence>MRSSRSENIPSAAPVDPLATSITAAALGTAAVEVVEGWVALMLISFASKHWTPDEYELMHPEGGDWYHISEPGTPGSILRHTWYPR</sequence>
<organism evidence="1 2">
    <name type="scientific">Linnemannia elongata AG-77</name>
    <dbReference type="NCBI Taxonomy" id="1314771"/>
    <lineage>
        <taxon>Eukaryota</taxon>
        <taxon>Fungi</taxon>
        <taxon>Fungi incertae sedis</taxon>
        <taxon>Mucoromycota</taxon>
        <taxon>Mortierellomycotina</taxon>
        <taxon>Mortierellomycetes</taxon>
        <taxon>Mortierellales</taxon>
        <taxon>Mortierellaceae</taxon>
        <taxon>Linnemannia</taxon>
    </lineage>
</organism>
<protein>
    <submittedName>
        <fullName evidence="1">Uncharacterized protein</fullName>
    </submittedName>
</protein>
<evidence type="ECO:0000313" key="2">
    <source>
        <dbReference type="Proteomes" id="UP000078512"/>
    </source>
</evidence>
<gene>
    <name evidence="1" type="ORF">K457DRAFT_1873906</name>
</gene>
<dbReference type="AlphaFoldDB" id="A0A197K2X3"/>
<evidence type="ECO:0000313" key="1">
    <source>
        <dbReference type="EMBL" id="OAQ31830.1"/>
    </source>
</evidence>
<keyword evidence="2" id="KW-1185">Reference proteome</keyword>
<name>A0A197K2X3_9FUNG</name>